<sequence>MGTWFWFPTFSLSLLVLMEGEEGRRRDWERLGQSPAISSTQHSVQPDKSEPVKSSCKKVLSVSISTHVACRPVWVVVKTRSVLSPHRFHLPYLDSQDKRRHRPYRQEV</sequence>
<keyword evidence="2" id="KW-1185">Reference proteome</keyword>
<proteinExistence type="predicted"/>
<evidence type="ECO:0000313" key="2">
    <source>
        <dbReference type="Proteomes" id="UP000249661"/>
    </source>
</evidence>
<dbReference type="EMBL" id="KZ824956">
    <property type="protein sequence ID" value="RAH70142.1"/>
    <property type="molecule type" value="Genomic_DNA"/>
</dbReference>
<organism evidence="1 2">
    <name type="scientific">Aspergillus aculeatinus CBS 121060</name>
    <dbReference type="NCBI Taxonomy" id="1448322"/>
    <lineage>
        <taxon>Eukaryota</taxon>
        <taxon>Fungi</taxon>
        <taxon>Dikarya</taxon>
        <taxon>Ascomycota</taxon>
        <taxon>Pezizomycotina</taxon>
        <taxon>Eurotiomycetes</taxon>
        <taxon>Eurotiomycetidae</taxon>
        <taxon>Eurotiales</taxon>
        <taxon>Aspergillaceae</taxon>
        <taxon>Aspergillus</taxon>
        <taxon>Aspergillus subgen. Circumdati</taxon>
    </lineage>
</organism>
<reference evidence="1" key="1">
    <citation type="submission" date="2018-02" db="EMBL/GenBank/DDBJ databases">
        <title>The genomes of Aspergillus section Nigri reveals drivers in fungal speciation.</title>
        <authorList>
            <consortium name="DOE Joint Genome Institute"/>
            <person name="Vesth T.C."/>
            <person name="Nybo J."/>
            <person name="Theobald S."/>
            <person name="Brandl J."/>
            <person name="Frisvad J.C."/>
            <person name="Nielsen K.F."/>
            <person name="Lyhne E.K."/>
            <person name="Kogle M.E."/>
            <person name="Kuo A."/>
            <person name="Riley R."/>
            <person name="Clum A."/>
            <person name="Nolan M."/>
            <person name="Lipzen A."/>
            <person name="Salamov A."/>
            <person name="Henrissat B."/>
            <person name="Wiebenga A."/>
            <person name="De vries R.P."/>
            <person name="Grigoriev I.V."/>
            <person name="Mortensen U.H."/>
            <person name="Andersen M.R."/>
            <person name="Baker S.E."/>
        </authorList>
    </citation>
    <scope>NUCLEOTIDE SEQUENCE</scope>
    <source>
        <strain evidence="1">CBS 121060</strain>
    </source>
</reference>
<name>A0ACD1H984_9EURO</name>
<evidence type="ECO:0000313" key="1">
    <source>
        <dbReference type="EMBL" id="RAH70142.1"/>
    </source>
</evidence>
<gene>
    <name evidence="1" type="ORF">BO66DRAFT_89195</name>
</gene>
<accession>A0ACD1H984</accession>
<dbReference type="Proteomes" id="UP000249661">
    <property type="component" value="Unassembled WGS sequence"/>
</dbReference>
<protein>
    <submittedName>
        <fullName evidence="1">Uncharacterized protein</fullName>
    </submittedName>
</protein>